<evidence type="ECO:0000259" key="5">
    <source>
        <dbReference type="Pfam" id="PF00177"/>
    </source>
</evidence>
<dbReference type="Pfam" id="PF00177">
    <property type="entry name" value="Ribosomal_S7"/>
    <property type="match status" value="1"/>
</dbReference>
<evidence type="ECO:0000256" key="1">
    <source>
        <dbReference type="ARBA" id="ARBA00007151"/>
    </source>
</evidence>
<proteinExistence type="inferred from homology"/>
<dbReference type="EMBL" id="LK052939">
    <property type="protein sequence ID" value="CDR39877.1"/>
    <property type="molecule type" value="Genomic_DNA"/>
</dbReference>
<accession>A0A061ARU0</accession>
<keyword evidence="3" id="KW-0687">Ribonucleoprotein</keyword>
<dbReference type="GO" id="GO:0005840">
    <property type="term" value="C:ribosome"/>
    <property type="evidence" value="ECO:0007669"/>
    <property type="project" value="UniProtKB-KW"/>
</dbReference>
<gene>
    <name evidence="6" type="ORF">RHTO0S_04e11386g</name>
</gene>
<name>A0A061ARU0_RHOTO</name>
<reference evidence="6" key="1">
    <citation type="journal article" date="2014" name="Genome Announc.">
        <title>Draft genome sequence of Rhodosporidium toruloides CECT1137, an oleaginous yeast of biotechnological interest.</title>
        <authorList>
            <person name="Morin N."/>
            <person name="Calcas X."/>
            <person name="Devillers H."/>
            <person name="Durrens P."/>
            <person name="Sherman D.J."/>
            <person name="Nicaud J.-M."/>
            <person name="Neuveglise C."/>
        </authorList>
    </citation>
    <scope>NUCLEOTIDE SEQUENCE</scope>
    <source>
        <strain evidence="6">CECT1137</strain>
    </source>
</reference>
<evidence type="ECO:0000256" key="4">
    <source>
        <dbReference type="SAM" id="MobiDB-lite"/>
    </source>
</evidence>
<dbReference type="InterPro" id="IPR023798">
    <property type="entry name" value="Ribosomal_uS7_dom"/>
</dbReference>
<evidence type="ECO:0000313" key="6">
    <source>
        <dbReference type="EMBL" id="CDR39877.1"/>
    </source>
</evidence>
<dbReference type="SUPFAM" id="SSF47973">
    <property type="entry name" value="Ribosomal protein S7"/>
    <property type="match status" value="1"/>
</dbReference>
<dbReference type="OrthoDB" id="9972728at2759"/>
<sequence>MPSELLADDKRWPPFQLRDEGLHGNYALPSPSHAPPPILPRSTPPSRPILSLALPRRRADLCWATKVGAHSPIASTSSTLPPSITHTSAVAAADSLAGTPPLTPPLDAAPAKIPDPAKHDPDTELLGYLARLVMRDSKLQRAYNHINLMLNEIQLATNAPPVPALKKALETVSPMVRLVARRKGLKQVMTPQALTDKQRTRQAWKWIVAASDKRSAEKEYKFGRRLALEVMSVLAGQSEAIKNYTSMHQQAVVNRAIAR</sequence>
<dbReference type="InterPro" id="IPR036823">
    <property type="entry name" value="Ribosomal_uS7_dom_sf"/>
</dbReference>
<dbReference type="AlphaFoldDB" id="A0A061ARU0"/>
<dbReference type="CDD" id="cd14868">
    <property type="entry name" value="uS7_Mitochondria_Fungi"/>
    <property type="match status" value="1"/>
</dbReference>
<feature type="compositionally biased region" description="Basic and acidic residues" evidence="4">
    <location>
        <begin position="7"/>
        <end position="22"/>
    </location>
</feature>
<organism evidence="6">
    <name type="scientific">Rhodotorula toruloides</name>
    <name type="common">Yeast</name>
    <name type="synonym">Rhodosporidium toruloides</name>
    <dbReference type="NCBI Taxonomy" id="5286"/>
    <lineage>
        <taxon>Eukaryota</taxon>
        <taxon>Fungi</taxon>
        <taxon>Dikarya</taxon>
        <taxon>Basidiomycota</taxon>
        <taxon>Pucciniomycotina</taxon>
        <taxon>Microbotryomycetes</taxon>
        <taxon>Sporidiobolales</taxon>
        <taxon>Sporidiobolaceae</taxon>
        <taxon>Rhodotorula</taxon>
    </lineage>
</organism>
<protein>
    <submittedName>
        <fullName evidence="6">RHTO0S04e11386g1_1</fullName>
    </submittedName>
</protein>
<keyword evidence="2" id="KW-0689">Ribosomal protein</keyword>
<dbReference type="Gene3D" id="1.10.455.10">
    <property type="entry name" value="Ribosomal protein S7 domain"/>
    <property type="match status" value="1"/>
</dbReference>
<evidence type="ECO:0000256" key="3">
    <source>
        <dbReference type="ARBA" id="ARBA00023274"/>
    </source>
</evidence>
<feature type="region of interest" description="Disordered" evidence="4">
    <location>
        <begin position="1"/>
        <end position="44"/>
    </location>
</feature>
<dbReference type="GO" id="GO:1990904">
    <property type="term" value="C:ribonucleoprotein complex"/>
    <property type="evidence" value="ECO:0007669"/>
    <property type="project" value="UniProtKB-KW"/>
</dbReference>
<feature type="domain" description="Small ribosomal subunit protein uS7" evidence="5">
    <location>
        <begin position="113"/>
        <end position="255"/>
    </location>
</feature>
<feature type="compositionally biased region" description="Pro residues" evidence="4">
    <location>
        <begin position="32"/>
        <end position="44"/>
    </location>
</feature>
<dbReference type="InterPro" id="IPR047988">
    <property type="entry name" value="Ribosomal_uS7m_fungi"/>
</dbReference>
<evidence type="ECO:0000256" key="2">
    <source>
        <dbReference type="ARBA" id="ARBA00022980"/>
    </source>
</evidence>
<comment type="similarity">
    <text evidence="1">Belongs to the universal ribosomal protein uS7 family.</text>
</comment>